<keyword evidence="3" id="KW-1185">Reference proteome</keyword>
<dbReference type="Pfam" id="PF03479">
    <property type="entry name" value="PCC"/>
    <property type="match status" value="1"/>
</dbReference>
<feature type="domain" description="PPC" evidence="1">
    <location>
        <begin position="14"/>
        <end position="145"/>
    </location>
</feature>
<protein>
    <submittedName>
        <fullName evidence="2">DNA-binding protein</fullName>
    </submittedName>
</protein>
<comment type="caution">
    <text evidence="2">The sequence shown here is derived from an EMBL/GenBank/DDBJ whole genome shotgun (WGS) entry which is preliminary data.</text>
</comment>
<dbReference type="GO" id="GO:0003677">
    <property type="term" value="F:DNA binding"/>
    <property type="evidence" value="ECO:0007669"/>
    <property type="project" value="UniProtKB-KW"/>
</dbReference>
<dbReference type="Proteomes" id="UP000321513">
    <property type="component" value="Unassembled WGS sequence"/>
</dbReference>
<dbReference type="Gene3D" id="3.30.1330.80">
    <property type="entry name" value="Hypothetical protein, similar to alpha- acetolactate decarboxylase, domain 2"/>
    <property type="match status" value="1"/>
</dbReference>
<proteinExistence type="predicted"/>
<dbReference type="CDD" id="cd11378">
    <property type="entry name" value="DUF296"/>
    <property type="match status" value="1"/>
</dbReference>
<accession>A0A512B8F0</accession>
<dbReference type="InterPro" id="IPR005175">
    <property type="entry name" value="PPC_dom"/>
</dbReference>
<evidence type="ECO:0000313" key="3">
    <source>
        <dbReference type="Proteomes" id="UP000321513"/>
    </source>
</evidence>
<dbReference type="PANTHER" id="PTHR34988">
    <property type="entry name" value="PROTEIN, PUTATIVE-RELATED"/>
    <property type="match status" value="1"/>
</dbReference>
<gene>
    <name evidence="2" type="ORF">SAE01_06950</name>
</gene>
<name>A0A512B8F0_9BACT</name>
<dbReference type="SUPFAM" id="SSF117856">
    <property type="entry name" value="AF0104/ALDC/Ptd012-like"/>
    <property type="match status" value="1"/>
</dbReference>
<evidence type="ECO:0000313" key="2">
    <source>
        <dbReference type="EMBL" id="GEO08199.1"/>
    </source>
</evidence>
<dbReference type="PROSITE" id="PS51742">
    <property type="entry name" value="PPC"/>
    <property type="match status" value="1"/>
</dbReference>
<evidence type="ECO:0000259" key="1">
    <source>
        <dbReference type="PROSITE" id="PS51742"/>
    </source>
</evidence>
<dbReference type="EMBL" id="BJYT01000002">
    <property type="protein sequence ID" value="GEO08199.1"/>
    <property type="molecule type" value="Genomic_DNA"/>
</dbReference>
<keyword evidence="2" id="KW-0238">DNA-binding</keyword>
<dbReference type="PANTHER" id="PTHR34988:SF1">
    <property type="entry name" value="DNA-BINDING PROTEIN"/>
    <property type="match status" value="1"/>
</dbReference>
<organism evidence="2 3">
    <name type="scientific">Segetibacter aerophilus</name>
    <dbReference type="NCBI Taxonomy" id="670293"/>
    <lineage>
        <taxon>Bacteria</taxon>
        <taxon>Pseudomonadati</taxon>
        <taxon>Bacteroidota</taxon>
        <taxon>Chitinophagia</taxon>
        <taxon>Chitinophagales</taxon>
        <taxon>Chitinophagaceae</taxon>
        <taxon>Segetibacter</taxon>
    </lineage>
</organism>
<sequence length="153" mass="16326">MIAKVKAQTSVGMKSKMTTVTLRLKPKEDLKVTLEKFVKTNKIKAACIITCAGSLDVASIRFANLSNATRVPGKLEIVSLTGTLAESGSHIHISVSDSSGKTTGGHLQDGSLIYTTAEIVIGILPDVEFSREADPAYGYKELIVKPKPKSVSH</sequence>
<reference evidence="2 3" key="1">
    <citation type="submission" date="2019-07" db="EMBL/GenBank/DDBJ databases">
        <title>Whole genome shotgun sequence of Segetibacter aerophilus NBRC 106135.</title>
        <authorList>
            <person name="Hosoyama A."/>
            <person name="Uohara A."/>
            <person name="Ohji S."/>
            <person name="Ichikawa N."/>
        </authorList>
    </citation>
    <scope>NUCLEOTIDE SEQUENCE [LARGE SCALE GENOMIC DNA]</scope>
    <source>
        <strain evidence="2 3">NBRC 106135</strain>
    </source>
</reference>
<dbReference type="AlphaFoldDB" id="A0A512B8F0"/>